<reference evidence="1 2" key="1">
    <citation type="submission" date="2018-08" db="EMBL/GenBank/DDBJ databases">
        <title>A genome reference for cultivated species of the human gut microbiota.</title>
        <authorList>
            <person name="Zou Y."/>
            <person name="Xue W."/>
            <person name="Luo G."/>
        </authorList>
    </citation>
    <scope>NUCLEOTIDE SEQUENCE [LARGE SCALE GENOMIC DNA]</scope>
    <source>
        <strain evidence="1 2">AM42-13AC</strain>
    </source>
</reference>
<dbReference type="EMBL" id="QSGD01000008">
    <property type="protein sequence ID" value="RHB08399.1"/>
    <property type="molecule type" value="Genomic_DNA"/>
</dbReference>
<evidence type="ECO:0008006" key="3">
    <source>
        <dbReference type="Google" id="ProtNLM"/>
    </source>
</evidence>
<proteinExistence type="predicted"/>
<gene>
    <name evidence="1" type="ORF">DW907_03695</name>
</gene>
<dbReference type="AlphaFoldDB" id="A0A413UE20"/>
<dbReference type="RefSeq" id="WP_118010952.1">
    <property type="nucleotide sequence ID" value="NZ_QSGD01000008.1"/>
</dbReference>
<name>A0A413UE20_9FIRM</name>
<evidence type="ECO:0000313" key="1">
    <source>
        <dbReference type="EMBL" id="RHB08399.1"/>
    </source>
</evidence>
<organism evidence="1 2">
    <name type="scientific">Holdemanella biformis</name>
    <dbReference type="NCBI Taxonomy" id="1735"/>
    <lineage>
        <taxon>Bacteria</taxon>
        <taxon>Bacillati</taxon>
        <taxon>Bacillota</taxon>
        <taxon>Erysipelotrichia</taxon>
        <taxon>Erysipelotrichales</taxon>
        <taxon>Erysipelotrichaceae</taxon>
        <taxon>Holdemanella</taxon>
    </lineage>
</organism>
<comment type="caution">
    <text evidence="1">The sequence shown here is derived from an EMBL/GenBank/DDBJ whole genome shotgun (WGS) entry which is preliminary data.</text>
</comment>
<sequence>MNELLFSKKYYVRKLQKNDIDQIYGLCSKNHLYYQYCPPYVTRKSIESDMMTLPGNIDIKDKYYVGYFKNEKLIAVLDLIDGYQCTKEWDWKRNSQ</sequence>
<protein>
    <recommendedName>
        <fullName evidence="3">N-acetyltransferase</fullName>
    </recommendedName>
</protein>
<evidence type="ECO:0000313" key="2">
    <source>
        <dbReference type="Proteomes" id="UP000285288"/>
    </source>
</evidence>
<accession>A0A413UE20</accession>
<dbReference type="Proteomes" id="UP000285288">
    <property type="component" value="Unassembled WGS sequence"/>
</dbReference>